<dbReference type="STRING" id="218851.A0A2G5EA63"/>
<dbReference type="Proteomes" id="UP000230069">
    <property type="component" value="Unassembled WGS sequence"/>
</dbReference>
<evidence type="ECO:0000313" key="3">
    <source>
        <dbReference type="Proteomes" id="UP000230069"/>
    </source>
</evidence>
<evidence type="ECO:0000256" key="1">
    <source>
        <dbReference type="SAM" id="Phobius"/>
    </source>
</evidence>
<keyword evidence="3" id="KW-1185">Reference proteome</keyword>
<dbReference type="InParanoid" id="A0A2G5EA63"/>
<keyword evidence="1" id="KW-1133">Transmembrane helix</keyword>
<feature type="transmembrane region" description="Helical" evidence="1">
    <location>
        <begin position="69"/>
        <end position="87"/>
    </location>
</feature>
<dbReference type="PANTHER" id="PTHR34936:SF2">
    <property type="entry name" value="EXPRESSED PROTEIN"/>
    <property type="match status" value="1"/>
</dbReference>
<sequence>MITRAKLAEQLKDYQSRSQHKWDSKLTIFSPKPQLYTRTDVTVARVLAILVSAVVKFTFMALYFRNFRLSLVMICFVILLLVCLKISRRRKLAMKRERRMLLPLSM</sequence>
<keyword evidence="1" id="KW-0812">Transmembrane</keyword>
<feature type="transmembrane region" description="Helical" evidence="1">
    <location>
        <begin position="42"/>
        <end position="63"/>
    </location>
</feature>
<protein>
    <submittedName>
        <fullName evidence="2">Uncharacterized protein</fullName>
    </submittedName>
</protein>
<organism evidence="2 3">
    <name type="scientific">Aquilegia coerulea</name>
    <name type="common">Rocky mountain columbine</name>
    <dbReference type="NCBI Taxonomy" id="218851"/>
    <lineage>
        <taxon>Eukaryota</taxon>
        <taxon>Viridiplantae</taxon>
        <taxon>Streptophyta</taxon>
        <taxon>Embryophyta</taxon>
        <taxon>Tracheophyta</taxon>
        <taxon>Spermatophyta</taxon>
        <taxon>Magnoliopsida</taxon>
        <taxon>Ranunculales</taxon>
        <taxon>Ranunculaceae</taxon>
        <taxon>Thalictroideae</taxon>
        <taxon>Aquilegia</taxon>
    </lineage>
</organism>
<accession>A0A2G5EA63</accession>
<reference evidence="2 3" key="1">
    <citation type="submission" date="2017-09" db="EMBL/GenBank/DDBJ databases">
        <title>WGS assembly of Aquilegia coerulea Goldsmith.</title>
        <authorList>
            <person name="Hodges S."/>
            <person name="Kramer E."/>
            <person name="Nordborg M."/>
            <person name="Tomkins J."/>
            <person name="Borevitz J."/>
            <person name="Derieg N."/>
            <person name="Yan J."/>
            <person name="Mihaltcheva S."/>
            <person name="Hayes R.D."/>
            <person name="Rokhsar D."/>
        </authorList>
    </citation>
    <scope>NUCLEOTIDE SEQUENCE [LARGE SCALE GENOMIC DNA]</scope>
    <source>
        <strain evidence="3">cv. Goldsmith</strain>
    </source>
</reference>
<dbReference type="AlphaFoldDB" id="A0A2G5EA63"/>
<dbReference type="OrthoDB" id="671923at2759"/>
<keyword evidence="1" id="KW-0472">Membrane</keyword>
<gene>
    <name evidence="2" type="ORF">AQUCO_01000475v1</name>
</gene>
<name>A0A2G5EA63_AQUCA</name>
<evidence type="ECO:0000313" key="2">
    <source>
        <dbReference type="EMBL" id="PIA52620.1"/>
    </source>
</evidence>
<proteinExistence type="predicted"/>
<dbReference type="PANTHER" id="PTHR34936">
    <property type="entry name" value="EXPRESSED PROTEIN"/>
    <property type="match status" value="1"/>
</dbReference>
<dbReference type="EMBL" id="KZ305027">
    <property type="protein sequence ID" value="PIA52620.1"/>
    <property type="molecule type" value="Genomic_DNA"/>
</dbReference>